<dbReference type="PROSITE" id="PS51461">
    <property type="entry name" value="NC1_FIB"/>
    <property type="match status" value="1"/>
</dbReference>
<evidence type="ECO:0000256" key="1">
    <source>
        <dbReference type="ARBA" id="ARBA00004613"/>
    </source>
</evidence>
<dbReference type="Pfam" id="PF01410">
    <property type="entry name" value="COLFI"/>
    <property type="match status" value="1"/>
</dbReference>
<proteinExistence type="predicted"/>
<feature type="domain" description="Fibrillar collagen NC1" evidence="4">
    <location>
        <begin position="1"/>
        <end position="118"/>
    </location>
</feature>
<protein>
    <recommendedName>
        <fullName evidence="4">Fibrillar collagen NC1 domain-containing protein</fullName>
    </recommendedName>
</protein>
<dbReference type="Ensembl" id="ENSGWIT00000034519.1">
    <property type="protein sequence ID" value="ENSGWIP00000031701.1"/>
    <property type="gene ID" value="ENSGWIG00000016363.1"/>
</dbReference>
<keyword evidence="3" id="KW-0176">Collagen</keyword>
<dbReference type="GO" id="GO:0005201">
    <property type="term" value="F:extracellular matrix structural constituent"/>
    <property type="evidence" value="ECO:0007669"/>
    <property type="project" value="InterPro"/>
</dbReference>
<organism evidence="5 6">
    <name type="scientific">Gouania willdenowi</name>
    <name type="common">Blunt-snouted clingfish</name>
    <name type="synonym">Lepadogaster willdenowi</name>
    <dbReference type="NCBI Taxonomy" id="441366"/>
    <lineage>
        <taxon>Eukaryota</taxon>
        <taxon>Metazoa</taxon>
        <taxon>Chordata</taxon>
        <taxon>Craniata</taxon>
        <taxon>Vertebrata</taxon>
        <taxon>Euteleostomi</taxon>
        <taxon>Actinopterygii</taxon>
        <taxon>Neopterygii</taxon>
        <taxon>Teleostei</taxon>
        <taxon>Neoteleostei</taxon>
        <taxon>Acanthomorphata</taxon>
        <taxon>Ovalentaria</taxon>
        <taxon>Blenniimorphae</taxon>
        <taxon>Blenniiformes</taxon>
        <taxon>Gobiesocoidei</taxon>
        <taxon>Gobiesocidae</taxon>
        <taxon>Gobiesocinae</taxon>
        <taxon>Gouania</taxon>
    </lineage>
</organism>
<evidence type="ECO:0000256" key="3">
    <source>
        <dbReference type="ARBA" id="ARBA00023119"/>
    </source>
</evidence>
<dbReference type="AlphaFoldDB" id="A0A8C5GK32"/>
<accession>A0A8C5GK32</accession>
<dbReference type="GO" id="GO:0005576">
    <property type="term" value="C:extracellular region"/>
    <property type="evidence" value="ECO:0007669"/>
    <property type="project" value="UniProtKB-SubCell"/>
</dbReference>
<name>A0A8C5GK32_GOUWI</name>
<reference evidence="5" key="2">
    <citation type="submission" date="2025-08" db="UniProtKB">
        <authorList>
            <consortium name="Ensembl"/>
        </authorList>
    </citation>
    <scope>IDENTIFICATION</scope>
</reference>
<evidence type="ECO:0000256" key="2">
    <source>
        <dbReference type="ARBA" id="ARBA00022525"/>
    </source>
</evidence>
<evidence type="ECO:0000313" key="6">
    <source>
        <dbReference type="Proteomes" id="UP000694680"/>
    </source>
</evidence>
<reference evidence="5" key="3">
    <citation type="submission" date="2025-09" db="UniProtKB">
        <authorList>
            <consortium name="Ensembl"/>
        </authorList>
    </citation>
    <scope>IDENTIFICATION</scope>
</reference>
<sequence length="118" mass="13716">MKFLHLLSAEGSQTISLHCLRDPPTSDTDGPRTTQATHTDNRQLRFRSWNKQMFEKDTLLEPLVLQDECQIHDGNWHQSRFLFHTQDSRQLPIVDILGIPSSQFNSQQRIEISPVCFL</sequence>
<dbReference type="GO" id="GO:0005581">
    <property type="term" value="C:collagen trimer"/>
    <property type="evidence" value="ECO:0007669"/>
    <property type="project" value="UniProtKB-KW"/>
</dbReference>
<evidence type="ECO:0000259" key="4">
    <source>
        <dbReference type="PROSITE" id="PS51461"/>
    </source>
</evidence>
<keyword evidence="6" id="KW-1185">Reference proteome</keyword>
<keyword evidence="2" id="KW-0964">Secreted</keyword>
<comment type="subcellular location">
    <subcellularLocation>
        <location evidence="1">Secreted</location>
    </subcellularLocation>
</comment>
<dbReference type="InterPro" id="IPR000885">
    <property type="entry name" value="Fib_collagen_C"/>
</dbReference>
<evidence type="ECO:0000313" key="5">
    <source>
        <dbReference type="Ensembl" id="ENSGWIP00000031701.1"/>
    </source>
</evidence>
<dbReference type="Gene3D" id="2.60.120.1000">
    <property type="match status" value="1"/>
</dbReference>
<dbReference type="Proteomes" id="UP000694680">
    <property type="component" value="Chromosome 4"/>
</dbReference>
<reference evidence="5" key="1">
    <citation type="submission" date="2020-06" db="EMBL/GenBank/DDBJ databases">
        <authorList>
            <consortium name="Wellcome Sanger Institute Data Sharing"/>
        </authorList>
    </citation>
    <scope>NUCLEOTIDE SEQUENCE [LARGE SCALE GENOMIC DNA]</scope>
</reference>